<proteinExistence type="predicted"/>
<evidence type="ECO:0000313" key="2">
    <source>
        <dbReference type="EMBL" id="EPZ14184.1"/>
    </source>
</evidence>
<dbReference type="AlphaFoldDB" id="T0AMW3"/>
<evidence type="ECO:0000256" key="1">
    <source>
        <dbReference type="SAM" id="MobiDB-lite"/>
    </source>
</evidence>
<dbReference type="RefSeq" id="WP_021250641.1">
    <property type="nucleotide sequence ID" value="NZ_ATJV01000092.1"/>
</dbReference>
<reference evidence="2 3" key="1">
    <citation type="submission" date="2013-06" db="EMBL/GenBank/DDBJ databases">
        <title>Draft genome sequence of Thauera terpenica.</title>
        <authorList>
            <person name="Liu B."/>
            <person name="Frostegard A.H."/>
            <person name="Shapleigh J.P."/>
        </authorList>
    </citation>
    <scope>NUCLEOTIDE SEQUENCE [LARGE SCALE GENOMIC DNA]</scope>
    <source>
        <strain evidence="2 3">58Eu</strain>
    </source>
</reference>
<protein>
    <submittedName>
        <fullName evidence="2">Uncharacterized protein</fullName>
    </submittedName>
</protein>
<feature type="region of interest" description="Disordered" evidence="1">
    <location>
        <begin position="56"/>
        <end position="78"/>
    </location>
</feature>
<evidence type="ECO:0000313" key="3">
    <source>
        <dbReference type="Proteomes" id="UP000015455"/>
    </source>
</evidence>
<feature type="compositionally biased region" description="Polar residues" evidence="1">
    <location>
        <begin position="61"/>
        <end position="72"/>
    </location>
</feature>
<gene>
    <name evidence="2" type="ORF">M622_06310</name>
</gene>
<dbReference type="Proteomes" id="UP000015455">
    <property type="component" value="Unassembled WGS sequence"/>
</dbReference>
<keyword evidence="3" id="KW-1185">Reference proteome</keyword>
<accession>T0AMW3</accession>
<organism evidence="2 3">
    <name type="scientific">Thauera terpenica 58Eu</name>
    <dbReference type="NCBI Taxonomy" id="1348657"/>
    <lineage>
        <taxon>Bacteria</taxon>
        <taxon>Pseudomonadati</taxon>
        <taxon>Pseudomonadota</taxon>
        <taxon>Betaproteobacteria</taxon>
        <taxon>Rhodocyclales</taxon>
        <taxon>Zoogloeaceae</taxon>
        <taxon>Thauera</taxon>
    </lineage>
</organism>
<comment type="caution">
    <text evidence="2">The sequence shown here is derived from an EMBL/GenBank/DDBJ whole genome shotgun (WGS) entry which is preliminary data.</text>
</comment>
<name>T0AMW3_9RHOO</name>
<dbReference type="EMBL" id="ATJV01000092">
    <property type="protein sequence ID" value="EPZ14184.1"/>
    <property type="molecule type" value="Genomic_DNA"/>
</dbReference>
<sequence length="78" mass="8635">MSRLEQRLTKLEDGVRQDDTPISFELVFVSTDGTPSARFRLTDDGLVAVTDDCDDRAVTDGSISEPDSCTNRRASRRA</sequence>